<reference evidence="2 3" key="1">
    <citation type="journal article" date="2019" name="Int. J. Syst. Evol. Microbiol.">
        <title>The Global Catalogue of Microorganisms (GCM) 10K type strain sequencing project: providing services to taxonomists for standard genome sequencing and annotation.</title>
        <authorList>
            <consortium name="The Broad Institute Genomics Platform"/>
            <consortium name="The Broad Institute Genome Sequencing Center for Infectious Disease"/>
            <person name="Wu L."/>
            <person name="Ma J."/>
        </authorList>
    </citation>
    <scope>NUCLEOTIDE SEQUENCE [LARGE SCALE GENOMIC DNA]</scope>
    <source>
        <strain evidence="2 3">JCM 3106</strain>
    </source>
</reference>
<gene>
    <name evidence="2" type="ORF">GCM10017559_06570</name>
</gene>
<dbReference type="PANTHER" id="PTHR42103:SF2">
    <property type="entry name" value="AB HYDROLASE-1 DOMAIN-CONTAINING PROTEIN"/>
    <property type="match status" value="1"/>
</dbReference>
<dbReference type="InterPro" id="IPR029058">
    <property type="entry name" value="AB_hydrolase_fold"/>
</dbReference>
<sequence length="286" mass="31022">MEIRASTVLPARREPIELHTGDGLTLVGELALPADRPPVATLVCLHPLPTHGGMMDSHVYKKAANRLPALADLAVLRFNTRGTTSERGTSQGAFAEGEDERLDVAAALEYADFHDLPRVWLVGWSFGTELALRWGHDPLVQGAILLSPPLRRAGDADLDAWARFGRPLVALVPEFDDYLRPQEAHERFARVPQAEVVGVDDAKHLWVGEPYVRIVLDEIVRRVNPAAHPLPTEVADQPGQLDQTGQLDQPGQTGQPDQTGQADQTGQPGQTGQADQADRPAEVAGP</sequence>
<dbReference type="Proteomes" id="UP001499930">
    <property type="component" value="Unassembled WGS sequence"/>
</dbReference>
<protein>
    <recommendedName>
        <fullName evidence="4">Alpha/beta hydrolase</fullName>
    </recommendedName>
</protein>
<evidence type="ECO:0000256" key="1">
    <source>
        <dbReference type="SAM" id="MobiDB-lite"/>
    </source>
</evidence>
<feature type="compositionally biased region" description="Basic and acidic residues" evidence="1">
    <location>
        <begin position="276"/>
        <end position="286"/>
    </location>
</feature>
<dbReference type="EMBL" id="BAAAWD010000004">
    <property type="protein sequence ID" value="GAA2989279.1"/>
    <property type="molecule type" value="Genomic_DNA"/>
</dbReference>
<evidence type="ECO:0000313" key="2">
    <source>
        <dbReference type="EMBL" id="GAA2989279.1"/>
    </source>
</evidence>
<proteinExistence type="predicted"/>
<dbReference type="Gene3D" id="3.40.50.1820">
    <property type="entry name" value="alpha/beta hydrolase"/>
    <property type="match status" value="1"/>
</dbReference>
<dbReference type="SUPFAM" id="SSF53474">
    <property type="entry name" value="alpha/beta-Hydrolases"/>
    <property type="match status" value="1"/>
</dbReference>
<accession>A0ABN3XRI8</accession>
<name>A0ABN3XRI8_9ACTN</name>
<comment type="caution">
    <text evidence="2">The sequence shown here is derived from an EMBL/GenBank/DDBJ whole genome shotgun (WGS) entry which is preliminary data.</text>
</comment>
<feature type="compositionally biased region" description="Low complexity" evidence="1">
    <location>
        <begin position="236"/>
        <end position="275"/>
    </location>
</feature>
<dbReference type="PANTHER" id="PTHR42103">
    <property type="entry name" value="ALPHA/BETA-HYDROLASES SUPERFAMILY PROTEIN"/>
    <property type="match status" value="1"/>
</dbReference>
<evidence type="ECO:0000313" key="3">
    <source>
        <dbReference type="Proteomes" id="UP001499930"/>
    </source>
</evidence>
<evidence type="ECO:0008006" key="4">
    <source>
        <dbReference type="Google" id="ProtNLM"/>
    </source>
</evidence>
<keyword evidence="3" id="KW-1185">Reference proteome</keyword>
<feature type="region of interest" description="Disordered" evidence="1">
    <location>
        <begin position="229"/>
        <end position="286"/>
    </location>
</feature>
<organism evidence="2 3">
    <name type="scientific">Streptosporangium longisporum</name>
    <dbReference type="NCBI Taxonomy" id="46187"/>
    <lineage>
        <taxon>Bacteria</taxon>
        <taxon>Bacillati</taxon>
        <taxon>Actinomycetota</taxon>
        <taxon>Actinomycetes</taxon>
        <taxon>Streptosporangiales</taxon>
        <taxon>Streptosporangiaceae</taxon>
        <taxon>Streptosporangium</taxon>
    </lineage>
</organism>